<accession>A0AAE1XP44</accession>
<protein>
    <submittedName>
        <fullName evidence="1">Uncharacterized protein</fullName>
    </submittedName>
</protein>
<proteinExistence type="predicted"/>
<dbReference type="AlphaFoldDB" id="A0AAE1XP44"/>
<reference evidence="1" key="2">
    <citation type="journal article" date="2024" name="Plant">
        <title>Genomic evolution and insights into agronomic trait innovations of Sesamum species.</title>
        <authorList>
            <person name="Miao H."/>
            <person name="Wang L."/>
            <person name="Qu L."/>
            <person name="Liu H."/>
            <person name="Sun Y."/>
            <person name="Le M."/>
            <person name="Wang Q."/>
            <person name="Wei S."/>
            <person name="Zheng Y."/>
            <person name="Lin W."/>
            <person name="Duan Y."/>
            <person name="Cao H."/>
            <person name="Xiong S."/>
            <person name="Wang X."/>
            <person name="Wei L."/>
            <person name="Li C."/>
            <person name="Ma Q."/>
            <person name="Ju M."/>
            <person name="Zhao R."/>
            <person name="Li G."/>
            <person name="Mu C."/>
            <person name="Tian Q."/>
            <person name="Mei H."/>
            <person name="Zhang T."/>
            <person name="Gao T."/>
            <person name="Zhang H."/>
        </authorList>
    </citation>
    <scope>NUCLEOTIDE SEQUENCE</scope>
    <source>
        <strain evidence="1">3651</strain>
    </source>
</reference>
<comment type="caution">
    <text evidence="1">The sequence shown here is derived from an EMBL/GenBank/DDBJ whole genome shotgun (WGS) entry which is preliminary data.</text>
</comment>
<name>A0AAE1XP44_9LAMI</name>
<reference evidence="1" key="1">
    <citation type="submission" date="2020-06" db="EMBL/GenBank/DDBJ databases">
        <authorList>
            <person name="Li T."/>
            <person name="Hu X."/>
            <person name="Zhang T."/>
            <person name="Song X."/>
            <person name="Zhang H."/>
            <person name="Dai N."/>
            <person name="Sheng W."/>
            <person name="Hou X."/>
            <person name="Wei L."/>
        </authorList>
    </citation>
    <scope>NUCLEOTIDE SEQUENCE</scope>
    <source>
        <strain evidence="1">3651</strain>
        <tissue evidence="1">Leaf</tissue>
    </source>
</reference>
<evidence type="ECO:0000313" key="1">
    <source>
        <dbReference type="EMBL" id="KAK4415002.1"/>
    </source>
</evidence>
<sequence>MNCHCRHCRRPIAGNNFPAHPRPRALLLESPSEDLHSPPARVFTGSVTRRHSKLEVAVFAQKSLSFCRLFTLRFRHHSNELPAGVHTNRLLTSSRAIPSDQF</sequence>
<gene>
    <name evidence="1" type="ORF">Salat_2607300</name>
</gene>
<evidence type="ECO:0000313" key="2">
    <source>
        <dbReference type="Proteomes" id="UP001293254"/>
    </source>
</evidence>
<dbReference type="EMBL" id="JACGWO010000011">
    <property type="protein sequence ID" value="KAK4415002.1"/>
    <property type="molecule type" value="Genomic_DNA"/>
</dbReference>
<keyword evidence="2" id="KW-1185">Reference proteome</keyword>
<organism evidence="1 2">
    <name type="scientific">Sesamum alatum</name>
    <dbReference type="NCBI Taxonomy" id="300844"/>
    <lineage>
        <taxon>Eukaryota</taxon>
        <taxon>Viridiplantae</taxon>
        <taxon>Streptophyta</taxon>
        <taxon>Embryophyta</taxon>
        <taxon>Tracheophyta</taxon>
        <taxon>Spermatophyta</taxon>
        <taxon>Magnoliopsida</taxon>
        <taxon>eudicotyledons</taxon>
        <taxon>Gunneridae</taxon>
        <taxon>Pentapetalae</taxon>
        <taxon>asterids</taxon>
        <taxon>lamiids</taxon>
        <taxon>Lamiales</taxon>
        <taxon>Pedaliaceae</taxon>
        <taxon>Sesamum</taxon>
    </lineage>
</organism>
<dbReference type="Proteomes" id="UP001293254">
    <property type="component" value="Unassembled WGS sequence"/>
</dbReference>